<dbReference type="Proteomes" id="UP000788993">
    <property type="component" value="Unassembled WGS sequence"/>
</dbReference>
<gene>
    <name evidence="2" type="ORF">OGATHE_005441</name>
</gene>
<sequence length="266" mass="29197">MTFKRVSCEDGSEDRVSSRCLAKRQQKIEPTPRGPKWPIKSASFQSRMSGVMCCKNNIAGILERNTKTTPRATNSLAYGENSFHGRIEPTPSFDPDSAWIRFLTSARIRSANLLLPTIAAARTGSVATNVDPTSSESLKLRPTLRKISHTNSESMSQPYIMAPKRTKLSDLICFHIYLGGSSAPVANNWMTSMSLESSKVRLSTLSVQRDGLNQLRTCGPTTEPKKVPTIASPMKSCSLNTRETREKITETAPIKTYAMCACVGSS</sequence>
<reference evidence="2" key="2">
    <citation type="submission" date="2021-01" db="EMBL/GenBank/DDBJ databases">
        <authorList>
            <person name="Schikora-Tamarit M.A."/>
        </authorList>
    </citation>
    <scope>NUCLEOTIDE SEQUENCE</scope>
    <source>
        <strain evidence="2">NCAIM Y.01608</strain>
    </source>
</reference>
<dbReference type="EMBL" id="JAEUBD010001468">
    <property type="protein sequence ID" value="KAH3661108.1"/>
    <property type="molecule type" value="Genomic_DNA"/>
</dbReference>
<name>A0A9P8NWE6_9ASCO</name>
<keyword evidence="3" id="KW-1185">Reference proteome</keyword>
<organism evidence="2 3">
    <name type="scientific">Ogataea polymorpha</name>
    <dbReference type="NCBI Taxonomy" id="460523"/>
    <lineage>
        <taxon>Eukaryota</taxon>
        <taxon>Fungi</taxon>
        <taxon>Dikarya</taxon>
        <taxon>Ascomycota</taxon>
        <taxon>Saccharomycotina</taxon>
        <taxon>Pichiomycetes</taxon>
        <taxon>Pichiales</taxon>
        <taxon>Pichiaceae</taxon>
        <taxon>Ogataea</taxon>
    </lineage>
</organism>
<evidence type="ECO:0000313" key="2">
    <source>
        <dbReference type="EMBL" id="KAH3661108.1"/>
    </source>
</evidence>
<evidence type="ECO:0000313" key="3">
    <source>
        <dbReference type="Proteomes" id="UP000788993"/>
    </source>
</evidence>
<reference evidence="2" key="1">
    <citation type="journal article" date="2021" name="Open Biol.">
        <title>Shared evolutionary footprints suggest mitochondrial oxidative damage underlies multiple complex I losses in fungi.</title>
        <authorList>
            <person name="Schikora-Tamarit M.A."/>
            <person name="Marcet-Houben M."/>
            <person name="Nosek J."/>
            <person name="Gabaldon T."/>
        </authorList>
    </citation>
    <scope>NUCLEOTIDE SEQUENCE</scope>
    <source>
        <strain evidence="2">NCAIM Y.01608</strain>
    </source>
</reference>
<comment type="caution">
    <text evidence="2">The sequence shown here is derived from an EMBL/GenBank/DDBJ whole genome shotgun (WGS) entry which is preliminary data.</text>
</comment>
<accession>A0A9P8NWE6</accession>
<protein>
    <submittedName>
        <fullName evidence="2">Uncharacterized protein</fullName>
    </submittedName>
</protein>
<proteinExistence type="predicted"/>
<feature type="region of interest" description="Disordered" evidence="1">
    <location>
        <begin position="19"/>
        <end position="39"/>
    </location>
</feature>
<dbReference type="AlphaFoldDB" id="A0A9P8NWE6"/>
<evidence type="ECO:0000256" key="1">
    <source>
        <dbReference type="SAM" id="MobiDB-lite"/>
    </source>
</evidence>